<protein>
    <submittedName>
        <fullName evidence="1">Uncharacterized protein</fullName>
    </submittedName>
</protein>
<name>A0ABN8S5Q8_9CNID</name>
<evidence type="ECO:0000313" key="1">
    <source>
        <dbReference type="EMBL" id="CAH3185073.1"/>
    </source>
</evidence>
<keyword evidence="2" id="KW-1185">Reference proteome</keyword>
<sequence>MDDYVEWLLQDRDTEPSLQTDRHYSRNRKRVRNSFLIKQIYAYQLRNIEAKETMAYYQDKRSPRFERISQARQWLEEQEENRLQGEKI</sequence>
<proteinExistence type="predicted"/>
<gene>
    <name evidence="1" type="ORF">PEVE_00015897</name>
</gene>
<dbReference type="EMBL" id="CALNXI010002232">
    <property type="protein sequence ID" value="CAH3185073.1"/>
    <property type="molecule type" value="Genomic_DNA"/>
</dbReference>
<evidence type="ECO:0000313" key="2">
    <source>
        <dbReference type="Proteomes" id="UP001159427"/>
    </source>
</evidence>
<reference evidence="1 2" key="1">
    <citation type="submission" date="2022-05" db="EMBL/GenBank/DDBJ databases">
        <authorList>
            <consortium name="Genoscope - CEA"/>
            <person name="William W."/>
        </authorList>
    </citation>
    <scope>NUCLEOTIDE SEQUENCE [LARGE SCALE GENOMIC DNA]</scope>
</reference>
<feature type="non-terminal residue" evidence="1">
    <location>
        <position position="88"/>
    </location>
</feature>
<organism evidence="1 2">
    <name type="scientific">Porites evermanni</name>
    <dbReference type="NCBI Taxonomy" id="104178"/>
    <lineage>
        <taxon>Eukaryota</taxon>
        <taxon>Metazoa</taxon>
        <taxon>Cnidaria</taxon>
        <taxon>Anthozoa</taxon>
        <taxon>Hexacorallia</taxon>
        <taxon>Scleractinia</taxon>
        <taxon>Fungiina</taxon>
        <taxon>Poritidae</taxon>
        <taxon>Porites</taxon>
    </lineage>
</organism>
<dbReference type="Proteomes" id="UP001159427">
    <property type="component" value="Unassembled WGS sequence"/>
</dbReference>
<comment type="caution">
    <text evidence="1">The sequence shown here is derived from an EMBL/GenBank/DDBJ whole genome shotgun (WGS) entry which is preliminary data.</text>
</comment>
<accession>A0ABN8S5Q8</accession>